<dbReference type="InterPro" id="IPR008962">
    <property type="entry name" value="PapD-like_sf"/>
</dbReference>
<evidence type="ECO:0000256" key="8">
    <source>
        <dbReference type="SAM" id="Phobius"/>
    </source>
</evidence>
<keyword evidence="7" id="KW-0175">Coiled coil</keyword>
<keyword evidence="3 8" id="KW-0812">Transmembrane</keyword>
<evidence type="ECO:0000256" key="1">
    <source>
        <dbReference type="ARBA" id="ARBA00004211"/>
    </source>
</evidence>
<dbReference type="InterPro" id="IPR000535">
    <property type="entry name" value="MSP_dom"/>
</dbReference>
<dbReference type="WBParaSite" id="jg11552">
    <property type="protein sequence ID" value="jg11552"/>
    <property type="gene ID" value="jg11552"/>
</dbReference>
<comment type="function">
    <text evidence="6">Central component in molecular interactions underlying sperm crawling. Forms an extensive filament system that extends from sperm villipoda, along the leading edge of the pseudopod.</text>
</comment>
<keyword evidence="6" id="KW-0206">Cytoskeleton</keyword>
<protein>
    <recommendedName>
        <fullName evidence="6">Major sperm protein</fullName>
    </recommendedName>
</protein>
<dbReference type="SUPFAM" id="SSF49354">
    <property type="entry name" value="PapD-like"/>
    <property type="match status" value="1"/>
</dbReference>
<evidence type="ECO:0000256" key="5">
    <source>
        <dbReference type="ARBA" id="ARBA00023136"/>
    </source>
</evidence>
<comment type="similarity">
    <text evidence="2">Belongs to the VAMP-associated protein (VAP) (TC 9.B.17) family.</text>
</comment>
<accession>A0A915CRW9</accession>
<evidence type="ECO:0000256" key="7">
    <source>
        <dbReference type="SAM" id="Coils"/>
    </source>
</evidence>
<keyword evidence="5 8" id="KW-0472">Membrane</keyword>
<comment type="subcellular location">
    <subcellularLocation>
        <location evidence="1">Membrane</location>
        <topology evidence="1">Single-pass type IV membrane protein</topology>
    </subcellularLocation>
</comment>
<dbReference type="Pfam" id="PF00635">
    <property type="entry name" value="Motile_Sperm"/>
    <property type="match status" value="1"/>
</dbReference>
<feature type="domain" description="MSP" evidence="9">
    <location>
        <begin position="7"/>
        <end position="112"/>
    </location>
</feature>
<dbReference type="Proteomes" id="UP000887574">
    <property type="component" value="Unplaced"/>
</dbReference>
<feature type="transmembrane region" description="Helical" evidence="8">
    <location>
        <begin position="194"/>
        <end position="214"/>
    </location>
</feature>
<feature type="coiled-coil region" evidence="7">
    <location>
        <begin position="147"/>
        <end position="174"/>
    </location>
</feature>
<dbReference type="InterPro" id="IPR016763">
    <property type="entry name" value="VAP"/>
</dbReference>
<organism evidence="10 11">
    <name type="scientific">Ditylenchus dipsaci</name>
    <dbReference type="NCBI Taxonomy" id="166011"/>
    <lineage>
        <taxon>Eukaryota</taxon>
        <taxon>Metazoa</taxon>
        <taxon>Ecdysozoa</taxon>
        <taxon>Nematoda</taxon>
        <taxon>Chromadorea</taxon>
        <taxon>Rhabditida</taxon>
        <taxon>Tylenchina</taxon>
        <taxon>Tylenchomorpha</taxon>
        <taxon>Sphaerularioidea</taxon>
        <taxon>Anguinidae</taxon>
        <taxon>Anguininae</taxon>
        <taxon>Ditylenchus</taxon>
    </lineage>
</organism>
<dbReference type="GO" id="GO:0005789">
    <property type="term" value="C:endoplasmic reticulum membrane"/>
    <property type="evidence" value="ECO:0007669"/>
    <property type="project" value="InterPro"/>
</dbReference>
<dbReference type="PROSITE" id="PS50202">
    <property type="entry name" value="MSP"/>
    <property type="match status" value="1"/>
</dbReference>
<evidence type="ECO:0000313" key="11">
    <source>
        <dbReference type="WBParaSite" id="jg11552"/>
    </source>
</evidence>
<dbReference type="GO" id="GO:0061817">
    <property type="term" value="P:endoplasmic reticulum-plasma membrane tethering"/>
    <property type="evidence" value="ECO:0007669"/>
    <property type="project" value="TreeGrafter"/>
</dbReference>
<keyword evidence="10" id="KW-1185">Reference proteome</keyword>
<keyword evidence="6" id="KW-0963">Cytoplasm</keyword>
<name>A0A915CRW9_9BILA</name>
<dbReference type="GO" id="GO:0033149">
    <property type="term" value="F:FFAT motif binding"/>
    <property type="evidence" value="ECO:0007669"/>
    <property type="project" value="TreeGrafter"/>
</dbReference>
<evidence type="ECO:0000256" key="4">
    <source>
        <dbReference type="ARBA" id="ARBA00022989"/>
    </source>
</evidence>
<dbReference type="GO" id="GO:0090158">
    <property type="term" value="P:endoplasmic reticulum membrane organization"/>
    <property type="evidence" value="ECO:0007669"/>
    <property type="project" value="TreeGrafter"/>
</dbReference>
<evidence type="ECO:0000259" key="9">
    <source>
        <dbReference type="PROSITE" id="PS50202"/>
    </source>
</evidence>
<dbReference type="InterPro" id="IPR013783">
    <property type="entry name" value="Ig-like_fold"/>
</dbReference>
<dbReference type="Gene3D" id="2.60.40.10">
    <property type="entry name" value="Immunoglobulins"/>
    <property type="match status" value="1"/>
</dbReference>
<dbReference type="AlphaFoldDB" id="A0A915CRW9"/>
<sequence length="218" mass="24792">MAKLPQVLILEPSSELIFKGPFTDTCSSDLSLTNPSARPVYFKVKTTAPRYYCVRPNTGVIKPQQSALINIVLQPIMVQAAFGPDEDVAVDSFWKNIDPSEIMDSKLRVSFLSQNAAYTPKKPESEQLSYMPATSLRTQNEHDRTALQREIELRKIYQDEKNRIERENHILNEKLLKLTHVSQNELVHFQPVDGFLFVHMLLIGFIALCVGMVLGKIF</sequence>
<proteinExistence type="inferred from homology"/>
<keyword evidence="4 8" id="KW-1133">Transmembrane helix</keyword>
<dbReference type="PANTHER" id="PTHR10809:SF6">
    <property type="entry name" value="AT11025P-RELATED"/>
    <property type="match status" value="1"/>
</dbReference>
<evidence type="ECO:0000256" key="3">
    <source>
        <dbReference type="ARBA" id="ARBA00022692"/>
    </source>
</evidence>
<evidence type="ECO:0000313" key="10">
    <source>
        <dbReference type="Proteomes" id="UP000887574"/>
    </source>
</evidence>
<evidence type="ECO:0000256" key="6">
    <source>
        <dbReference type="RuleBase" id="RU003425"/>
    </source>
</evidence>
<dbReference type="GO" id="GO:0005886">
    <property type="term" value="C:plasma membrane"/>
    <property type="evidence" value="ECO:0007669"/>
    <property type="project" value="TreeGrafter"/>
</dbReference>
<evidence type="ECO:0000256" key="2">
    <source>
        <dbReference type="ARBA" id="ARBA00008932"/>
    </source>
</evidence>
<reference evidence="11" key="1">
    <citation type="submission" date="2022-11" db="UniProtKB">
        <authorList>
            <consortium name="WormBaseParasite"/>
        </authorList>
    </citation>
    <scope>IDENTIFICATION</scope>
</reference>
<dbReference type="PANTHER" id="PTHR10809">
    <property type="entry name" value="VESICLE-ASSOCIATED MEMBRANE PROTEIN-ASSOCIATED PROTEIN"/>
    <property type="match status" value="1"/>
</dbReference>